<evidence type="ECO:0000259" key="3">
    <source>
        <dbReference type="PROSITE" id="PS50983"/>
    </source>
</evidence>
<dbReference type="SUPFAM" id="SSF53807">
    <property type="entry name" value="Helical backbone' metal receptor"/>
    <property type="match status" value="1"/>
</dbReference>
<comment type="caution">
    <text evidence="4">The sequence shown here is derived from an EMBL/GenBank/DDBJ whole genome shotgun (WGS) entry which is preliminary data.</text>
</comment>
<dbReference type="EMBL" id="LSTO01000001">
    <property type="protein sequence ID" value="OWW19838.1"/>
    <property type="molecule type" value="Genomic_DNA"/>
</dbReference>
<dbReference type="Proteomes" id="UP000197535">
    <property type="component" value="Unassembled WGS sequence"/>
</dbReference>
<dbReference type="Gene3D" id="3.40.50.1980">
    <property type="entry name" value="Nitrogenase molybdenum iron protein domain"/>
    <property type="match status" value="2"/>
</dbReference>
<sequence length="294" mass="32637">MKRLLLALACAMCAHAHAAITVTDDDGQTITLQQPARRVVSLAPHVTEMLFAAGGGDRIVGTVKYSDYPSAARDIPRVGDNRLVDIERLLALKPDLLVVWRHNASSRQMEQLRKLGIPLFYSEPHKLDEIPLAILKMGQLMGTTQQAEKSAAELRAQLDSLTARYRNRPPVRVFYQVWDRPLYTLNERHIINDAIHICGGENIFAKLPLVAPSLSPEAVLQENPEVIVSGDRADQAGSGIDMWKQYPSMLAVRRGNLFAFSGDLFNRSGPRVIAGAAQLCDKLEQVRAKRGERQ</sequence>
<dbReference type="CDD" id="cd01144">
    <property type="entry name" value="BtuF"/>
    <property type="match status" value="1"/>
</dbReference>
<feature type="signal peptide" evidence="2">
    <location>
        <begin position="1"/>
        <end position="18"/>
    </location>
</feature>
<gene>
    <name evidence="4" type="ORF">AYR66_10330</name>
</gene>
<keyword evidence="1 2" id="KW-0732">Signal</keyword>
<dbReference type="OrthoDB" id="6495095at2"/>
<dbReference type="PANTHER" id="PTHR30535">
    <property type="entry name" value="VITAMIN B12-BINDING PROTEIN"/>
    <property type="match status" value="1"/>
</dbReference>
<dbReference type="PROSITE" id="PS50983">
    <property type="entry name" value="FE_B12_PBP"/>
    <property type="match status" value="1"/>
</dbReference>
<protein>
    <submittedName>
        <fullName evidence="4">Cobalamin-binding protein</fullName>
    </submittedName>
</protein>
<dbReference type="Pfam" id="PF01497">
    <property type="entry name" value="Peripla_BP_2"/>
    <property type="match status" value="1"/>
</dbReference>
<dbReference type="InterPro" id="IPR050902">
    <property type="entry name" value="ABC_Transporter_SBP"/>
</dbReference>
<keyword evidence="5" id="KW-1185">Reference proteome</keyword>
<feature type="chain" id="PRO_5012468365" evidence="2">
    <location>
        <begin position="19"/>
        <end position="294"/>
    </location>
</feature>
<feature type="domain" description="Fe/B12 periplasmic-binding" evidence="3">
    <location>
        <begin position="38"/>
        <end position="291"/>
    </location>
</feature>
<evidence type="ECO:0000256" key="1">
    <source>
        <dbReference type="ARBA" id="ARBA00022729"/>
    </source>
</evidence>
<reference evidence="4 5" key="1">
    <citation type="submission" date="2016-02" db="EMBL/GenBank/DDBJ databases">
        <authorList>
            <person name="Wen L."/>
            <person name="He K."/>
            <person name="Yang H."/>
        </authorList>
    </citation>
    <scope>NUCLEOTIDE SEQUENCE [LARGE SCALE GENOMIC DNA]</scope>
    <source>
        <strain evidence="4 5">TSA40</strain>
    </source>
</reference>
<proteinExistence type="predicted"/>
<accession>A0A254TJF2</accession>
<evidence type="ECO:0000256" key="2">
    <source>
        <dbReference type="SAM" id="SignalP"/>
    </source>
</evidence>
<dbReference type="RefSeq" id="WP_088706745.1">
    <property type="nucleotide sequence ID" value="NZ_LSTO01000001.1"/>
</dbReference>
<dbReference type="NCBIfam" id="NF038402">
    <property type="entry name" value="TroA_like"/>
    <property type="match status" value="1"/>
</dbReference>
<evidence type="ECO:0000313" key="4">
    <source>
        <dbReference type="EMBL" id="OWW19838.1"/>
    </source>
</evidence>
<name>A0A254TJF2_9BURK</name>
<dbReference type="InterPro" id="IPR002491">
    <property type="entry name" value="ABC_transptr_periplasmic_BD"/>
</dbReference>
<organism evidence="4 5">
    <name type="scientific">Noviherbaspirillum denitrificans</name>
    <dbReference type="NCBI Taxonomy" id="1968433"/>
    <lineage>
        <taxon>Bacteria</taxon>
        <taxon>Pseudomonadati</taxon>
        <taxon>Pseudomonadota</taxon>
        <taxon>Betaproteobacteria</taxon>
        <taxon>Burkholderiales</taxon>
        <taxon>Oxalobacteraceae</taxon>
        <taxon>Noviherbaspirillum</taxon>
    </lineage>
</organism>
<dbReference type="PANTHER" id="PTHR30535:SF34">
    <property type="entry name" value="MOLYBDATE-BINDING PROTEIN MOLA"/>
    <property type="match status" value="1"/>
</dbReference>
<dbReference type="AlphaFoldDB" id="A0A254TJF2"/>
<evidence type="ECO:0000313" key="5">
    <source>
        <dbReference type="Proteomes" id="UP000197535"/>
    </source>
</evidence>
<dbReference type="InterPro" id="IPR054828">
    <property type="entry name" value="Vit_B12_bind_prot"/>
</dbReference>